<dbReference type="PANTHER" id="PTHR24305:SF166">
    <property type="entry name" value="CYTOCHROME P450 12A4, MITOCHONDRIAL-RELATED"/>
    <property type="match status" value="1"/>
</dbReference>
<keyword evidence="10 13" id="KW-0408">Iron</keyword>
<evidence type="ECO:0000313" key="15">
    <source>
        <dbReference type="EMBL" id="KAK0455304.1"/>
    </source>
</evidence>
<evidence type="ECO:0000256" key="1">
    <source>
        <dbReference type="ARBA" id="ARBA00001971"/>
    </source>
</evidence>
<keyword evidence="5 13" id="KW-0349">Heme</keyword>
<comment type="caution">
    <text evidence="15">The sequence shown here is derived from an EMBL/GenBank/DDBJ whole genome shotgun (WGS) entry which is preliminary data.</text>
</comment>
<dbReference type="GeneID" id="85362943"/>
<comment type="pathway">
    <text evidence="3">Secondary metabolite biosynthesis; terpenoid biosynthesis.</text>
</comment>
<evidence type="ECO:0000256" key="7">
    <source>
        <dbReference type="ARBA" id="ARBA00022723"/>
    </source>
</evidence>
<evidence type="ECO:0000256" key="4">
    <source>
        <dbReference type="ARBA" id="ARBA00010617"/>
    </source>
</evidence>
<keyword evidence="9" id="KW-0560">Oxidoreductase</keyword>
<evidence type="ECO:0000256" key="6">
    <source>
        <dbReference type="ARBA" id="ARBA00022692"/>
    </source>
</evidence>
<dbReference type="EMBL" id="JAUEPS010000026">
    <property type="protein sequence ID" value="KAK0455304.1"/>
    <property type="molecule type" value="Genomic_DNA"/>
</dbReference>
<evidence type="ECO:0000313" key="16">
    <source>
        <dbReference type="Proteomes" id="UP001175211"/>
    </source>
</evidence>
<dbReference type="Proteomes" id="UP001175211">
    <property type="component" value="Unassembled WGS sequence"/>
</dbReference>
<dbReference type="PRINTS" id="PR00463">
    <property type="entry name" value="EP450I"/>
</dbReference>
<keyword evidence="12 14" id="KW-0472">Membrane</keyword>
<evidence type="ECO:0000256" key="9">
    <source>
        <dbReference type="ARBA" id="ARBA00023002"/>
    </source>
</evidence>
<dbReference type="InterPro" id="IPR001128">
    <property type="entry name" value="Cyt_P450"/>
</dbReference>
<dbReference type="PANTHER" id="PTHR24305">
    <property type="entry name" value="CYTOCHROME P450"/>
    <property type="match status" value="1"/>
</dbReference>
<comment type="cofactor">
    <cofactor evidence="1 13">
        <name>heme</name>
        <dbReference type="ChEBI" id="CHEBI:30413"/>
    </cofactor>
</comment>
<keyword evidence="6 14" id="KW-0812">Transmembrane</keyword>
<dbReference type="GO" id="GO:0004497">
    <property type="term" value="F:monooxygenase activity"/>
    <property type="evidence" value="ECO:0007669"/>
    <property type="project" value="UniProtKB-KW"/>
</dbReference>
<gene>
    <name evidence="15" type="ORF">EV420DRAFT_1694817</name>
</gene>
<evidence type="ECO:0000256" key="12">
    <source>
        <dbReference type="ARBA" id="ARBA00023136"/>
    </source>
</evidence>
<keyword evidence="11" id="KW-0503">Monooxygenase</keyword>
<accession>A0AA39K8Q5</accession>
<evidence type="ECO:0000256" key="2">
    <source>
        <dbReference type="ARBA" id="ARBA00004370"/>
    </source>
</evidence>
<keyword evidence="8 14" id="KW-1133">Transmembrane helix</keyword>
<dbReference type="InterPro" id="IPR002401">
    <property type="entry name" value="Cyt_P450_E_grp-I"/>
</dbReference>
<sequence length="559" mass="62235">MESILHYLVLAAIAYCLIAVPVRLWKHRYVIRKIRGPPRPSFLLGLLSLTAVMNPSFSGREYIGDLEIEWYQQYGTVYRTSGCFGQDTLSVSDPKALQYIFHSSGYRFPKTRDAHRIGEALSGPGVVTVEGKIHQRQRRILGPAFAAPQLRNFLSVFQASAMKLTEKITEHIGDAKELNVLKWTSKAALDIIGITSFRYKFNSLDGAHTELMGAMDNLLGEALMWPTTWEILFTALCRILPEWVFSLLSRLPNRDAARLSRFRDVATKVSRPIFEKQLIEVANDVDPAEKDIVNVLAMSYLADGAKKMSDIEIDSQLATFIGAGHDTTATMMAWLLYELSRHPEDQAKVREEIAMTKLNAPGPLTSGNYNSMPLLNAVIKEVLRYHPLVHGLYREPAQDDVLPLAEPIIMSDGKACSQVPIAKGQLLTGNIPVFRLFGGDDAGEWNPRRFLEDRGKKQESLGVYANLMTSVRTILPYLRSFIDYLATTGAGIRGCIGWRFAVMELQSVVTELLSNFEFSIPRGAPDIQHCPVGFATIPIALGKAKEGPQVPLLVTALTK</sequence>
<keyword evidence="16" id="KW-1185">Reference proteome</keyword>
<dbReference type="GO" id="GO:0005506">
    <property type="term" value="F:iron ion binding"/>
    <property type="evidence" value="ECO:0007669"/>
    <property type="project" value="InterPro"/>
</dbReference>
<dbReference type="InterPro" id="IPR050121">
    <property type="entry name" value="Cytochrome_P450_monoxygenase"/>
</dbReference>
<proteinExistence type="inferred from homology"/>
<evidence type="ECO:0000256" key="13">
    <source>
        <dbReference type="PIRSR" id="PIRSR602401-1"/>
    </source>
</evidence>
<dbReference type="InterPro" id="IPR036396">
    <property type="entry name" value="Cyt_P450_sf"/>
</dbReference>
<reference evidence="15" key="1">
    <citation type="submission" date="2023-06" db="EMBL/GenBank/DDBJ databases">
        <authorList>
            <consortium name="Lawrence Berkeley National Laboratory"/>
            <person name="Ahrendt S."/>
            <person name="Sahu N."/>
            <person name="Indic B."/>
            <person name="Wong-Bajracharya J."/>
            <person name="Merenyi Z."/>
            <person name="Ke H.-M."/>
            <person name="Monk M."/>
            <person name="Kocsube S."/>
            <person name="Drula E."/>
            <person name="Lipzen A."/>
            <person name="Balint B."/>
            <person name="Henrissat B."/>
            <person name="Andreopoulos B."/>
            <person name="Martin F.M."/>
            <person name="Harder C.B."/>
            <person name="Rigling D."/>
            <person name="Ford K.L."/>
            <person name="Foster G.D."/>
            <person name="Pangilinan J."/>
            <person name="Papanicolaou A."/>
            <person name="Barry K."/>
            <person name="LaButti K."/>
            <person name="Viragh M."/>
            <person name="Koriabine M."/>
            <person name="Yan M."/>
            <person name="Riley R."/>
            <person name="Champramary S."/>
            <person name="Plett K.L."/>
            <person name="Tsai I.J."/>
            <person name="Slot J."/>
            <person name="Sipos G."/>
            <person name="Plett J."/>
            <person name="Nagy L.G."/>
            <person name="Grigoriev I.V."/>
        </authorList>
    </citation>
    <scope>NUCLEOTIDE SEQUENCE</scope>
    <source>
        <strain evidence="15">CCBAS 213</strain>
    </source>
</reference>
<evidence type="ECO:0000256" key="8">
    <source>
        <dbReference type="ARBA" id="ARBA00022989"/>
    </source>
</evidence>
<dbReference type="PRINTS" id="PR00385">
    <property type="entry name" value="P450"/>
</dbReference>
<evidence type="ECO:0000256" key="3">
    <source>
        <dbReference type="ARBA" id="ARBA00004721"/>
    </source>
</evidence>
<evidence type="ECO:0000256" key="10">
    <source>
        <dbReference type="ARBA" id="ARBA00023004"/>
    </source>
</evidence>
<dbReference type="RefSeq" id="XP_060328814.1">
    <property type="nucleotide sequence ID" value="XM_060479395.1"/>
</dbReference>
<dbReference type="Gene3D" id="1.10.630.10">
    <property type="entry name" value="Cytochrome P450"/>
    <property type="match status" value="1"/>
</dbReference>
<comment type="similarity">
    <text evidence="4">Belongs to the cytochrome P450 family.</text>
</comment>
<dbReference type="SUPFAM" id="SSF48264">
    <property type="entry name" value="Cytochrome P450"/>
    <property type="match status" value="1"/>
</dbReference>
<comment type="subcellular location">
    <subcellularLocation>
        <location evidence="2">Membrane</location>
    </subcellularLocation>
</comment>
<organism evidence="15 16">
    <name type="scientific">Armillaria tabescens</name>
    <name type="common">Ringless honey mushroom</name>
    <name type="synonym">Agaricus tabescens</name>
    <dbReference type="NCBI Taxonomy" id="1929756"/>
    <lineage>
        <taxon>Eukaryota</taxon>
        <taxon>Fungi</taxon>
        <taxon>Dikarya</taxon>
        <taxon>Basidiomycota</taxon>
        <taxon>Agaricomycotina</taxon>
        <taxon>Agaricomycetes</taxon>
        <taxon>Agaricomycetidae</taxon>
        <taxon>Agaricales</taxon>
        <taxon>Marasmiineae</taxon>
        <taxon>Physalacriaceae</taxon>
        <taxon>Desarmillaria</taxon>
    </lineage>
</organism>
<dbReference type="GO" id="GO:0020037">
    <property type="term" value="F:heme binding"/>
    <property type="evidence" value="ECO:0007669"/>
    <property type="project" value="InterPro"/>
</dbReference>
<feature type="transmembrane region" description="Helical" evidence="14">
    <location>
        <begin position="6"/>
        <end position="25"/>
    </location>
</feature>
<evidence type="ECO:0000256" key="5">
    <source>
        <dbReference type="ARBA" id="ARBA00022617"/>
    </source>
</evidence>
<evidence type="ECO:0000256" key="11">
    <source>
        <dbReference type="ARBA" id="ARBA00023033"/>
    </source>
</evidence>
<dbReference type="GO" id="GO:0016705">
    <property type="term" value="F:oxidoreductase activity, acting on paired donors, with incorporation or reduction of molecular oxygen"/>
    <property type="evidence" value="ECO:0007669"/>
    <property type="project" value="InterPro"/>
</dbReference>
<protein>
    <submittedName>
        <fullName evidence="15">Cytochrome P450</fullName>
    </submittedName>
</protein>
<dbReference type="Pfam" id="PF00067">
    <property type="entry name" value="p450"/>
    <property type="match status" value="2"/>
</dbReference>
<name>A0AA39K8Q5_ARMTA</name>
<dbReference type="AlphaFoldDB" id="A0AA39K8Q5"/>
<dbReference type="GO" id="GO:0016020">
    <property type="term" value="C:membrane"/>
    <property type="evidence" value="ECO:0007669"/>
    <property type="project" value="UniProtKB-SubCell"/>
</dbReference>
<keyword evidence="7 13" id="KW-0479">Metal-binding</keyword>
<feature type="binding site" description="axial binding residue" evidence="13">
    <location>
        <position position="495"/>
    </location>
    <ligand>
        <name>heme</name>
        <dbReference type="ChEBI" id="CHEBI:30413"/>
    </ligand>
    <ligandPart>
        <name>Fe</name>
        <dbReference type="ChEBI" id="CHEBI:18248"/>
    </ligandPart>
</feature>
<evidence type="ECO:0000256" key="14">
    <source>
        <dbReference type="SAM" id="Phobius"/>
    </source>
</evidence>